<evidence type="ECO:0000313" key="7">
    <source>
        <dbReference type="Proteomes" id="UP000583613"/>
    </source>
</evidence>
<keyword evidence="4" id="KW-0067">ATP-binding</keyword>
<organism evidence="6 7">
    <name type="scientific">Eubucco bourcierii</name>
    <name type="common">red-headed barbet</name>
    <dbReference type="NCBI Taxonomy" id="91767"/>
    <lineage>
        <taxon>Eukaryota</taxon>
        <taxon>Metazoa</taxon>
        <taxon>Chordata</taxon>
        <taxon>Craniata</taxon>
        <taxon>Vertebrata</taxon>
        <taxon>Euteleostomi</taxon>
        <taxon>Archelosauria</taxon>
        <taxon>Archosauria</taxon>
        <taxon>Dinosauria</taxon>
        <taxon>Saurischia</taxon>
        <taxon>Theropoda</taxon>
        <taxon>Coelurosauria</taxon>
        <taxon>Aves</taxon>
        <taxon>Neognathae</taxon>
        <taxon>Neoaves</taxon>
        <taxon>Telluraves</taxon>
        <taxon>Coraciimorphae</taxon>
        <taxon>Piciformes</taxon>
        <taxon>Ramphastidae</taxon>
        <taxon>Eubucco</taxon>
    </lineage>
</organism>
<accession>A0A7K8XUU8</accession>
<feature type="non-terminal residue" evidence="6">
    <location>
        <position position="77"/>
    </location>
</feature>
<comment type="similarity">
    <text evidence="1">Belongs to the protein kinase superfamily. STE Ser/Thr protein kinase family. STE20 subfamily.</text>
</comment>
<protein>
    <recommendedName>
        <fullName evidence="2">non-specific serine/threonine protein kinase</fullName>
        <ecNumber evidence="2">2.7.11.1</ecNumber>
    </recommendedName>
</protein>
<name>A0A7K8XUU8_9PICI</name>
<keyword evidence="7" id="KW-1185">Reference proteome</keyword>
<keyword evidence="3" id="KW-0547">Nucleotide-binding</keyword>
<evidence type="ECO:0000313" key="6">
    <source>
        <dbReference type="EMBL" id="NXF94474.1"/>
    </source>
</evidence>
<dbReference type="EMBL" id="VWZE01018436">
    <property type="protein sequence ID" value="NXF94474.1"/>
    <property type="molecule type" value="Genomic_DNA"/>
</dbReference>
<reference evidence="6 7" key="1">
    <citation type="submission" date="2019-09" db="EMBL/GenBank/DDBJ databases">
        <title>Bird 10,000 Genomes (B10K) Project - Family phase.</title>
        <authorList>
            <person name="Zhang G."/>
        </authorList>
    </citation>
    <scope>NUCLEOTIDE SEQUENCE [LARGE SCALE GENOMIC DNA]</scope>
    <source>
        <strain evidence="6">B10K-DU-001-04</strain>
        <tissue evidence="6">Muscle</tissue>
    </source>
</reference>
<comment type="caution">
    <text evidence="6">The sequence shown here is derived from an EMBL/GenBank/DDBJ whole genome shotgun (WGS) entry which is preliminary data.</text>
</comment>
<dbReference type="GO" id="GO:0004674">
    <property type="term" value="F:protein serine/threonine kinase activity"/>
    <property type="evidence" value="ECO:0007669"/>
    <property type="project" value="UniProtKB-EC"/>
</dbReference>
<evidence type="ECO:0000256" key="3">
    <source>
        <dbReference type="ARBA" id="ARBA00022741"/>
    </source>
</evidence>
<evidence type="ECO:0000259" key="5">
    <source>
        <dbReference type="PROSITE" id="PS50011"/>
    </source>
</evidence>
<evidence type="ECO:0000256" key="1">
    <source>
        <dbReference type="ARBA" id="ARBA00008874"/>
    </source>
</evidence>
<gene>
    <name evidence="6" type="primary">Pak3_4</name>
    <name evidence="6" type="ORF">EUBBOU_R13100</name>
</gene>
<dbReference type="Pfam" id="PF00069">
    <property type="entry name" value="Pkinase"/>
    <property type="match status" value="1"/>
</dbReference>
<dbReference type="Gene3D" id="3.30.200.20">
    <property type="entry name" value="Phosphorylase Kinase, domain 1"/>
    <property type="match status" value="1"/>
</dbReference>
<dbReference type="Proteomes" id="UP000583613">
    <property type="component" value="Unassembled WGS sequence"/>
</dbReference>
<evidence type="ECO:0000256" key="4">
    <source>
        <dbReference type="ARBA" id="ARBA00022840"/>
    </source>
</evidence>
<dbReference type="InterPro" id="IPR000719">
    <property type="entry name" value="Prot_kinase_dom"/>
</dbReference>
<dbReference type="GO" id="GO:0005524">
    <property type="term" value="F:ATP binding"/>
    <property type="evidence" value="ECO:0007669"/>
    <property type="project" value="UniProtKB-KW"/>
</dbReference>
<dbReference type="OrthoDB" id="2914378at2759"/>
<keyword evidence="6" id="KW-0418">Kinase</keyword>
<dbReference type="PANTHER" id="PTHR45832:SF22">
    <property type="entry name" value="SERINE_THREONINE-PROTEIN KINASE SAMKA-RELATED"/>
    <property type="match status" value="1"/>
</dbReference>
<sequence>QVAIKHVGIMNEHESVLMSEILSVKEYKHPNIVNYLDSYVVDNEMWLVLEYMAGGCLTDVLMAMYVEEGQIAAVCRE</sequence>
<feature type="domain" description="Protein kinase" evidence="5">
    <location>
        <begin position="1"/>
        <end position="77"/>
    </location>
</feature>
<feature type="non-terminal residue" evidence="6">
    <location>
        <position position="1"/>
    </location>
</feature>
<dbReference type="EC" id="2.7.11.1" evidence="2"/>
<dbReference type="AlphaFoldDB" id="A0A7K8XUU8"/>
<dbReference type="PANTHER" id="PTHR45832">
    <property type="entry name" value="SERINE/THREONINE-PROTEIN KINASE SAMKA-RELATED-RELATED"/>
    <property type="match status" value="1"/>
</dbReference>
<dbReference type="InterPro" id="IPR051931">
    <property type="entry name" value="PAK3-like"/>
</dbReference>
<dbReference type="PROSITE" id="PS50011">
    <property type="entry name" value="PROTEIN_KINASE_DOM"/>
    <property type="match status" value="1"/>
</dbReference>
<evidence type="ECO:0000256" key="2">
    <source>
        <dbReference type="ARBA" id="ARBA00012513"/>
    </source>
</evidence>
<dbReference type="SUPFAM" id="SSF56112">
    <property type="entry name" value="Protein kinase-like (PK-like)"/>
    <property type="match status" value="1"/>
</dbReference>
<proteinExistence type="inferred from homology"/>
<dbReference type="InterPro" id="IPR011009">
    <property type="entry name" value="Kinase-like_dom_sf"/>
</dbReference>
<keyword evidence="6" id="KW-0808">Transferase</keyword>